<dbReference type="RefSeq" id="WP_203921211.1">
    <property type="nucleotide sequence ID" value="NZ_BONZ01000056.1"/>
</dbReference>
<name>A0A8J3VSS3_9ACTN</name>
<dbReference type="Proteomes" id="UP000642748">
    <property type="component" value="Unassembled WGS sequence"/>
</dbReference>
<proteinExistence type="inferred from homology"/>
<evidence type="ECO:0000313" key="3">
    <source>
        <dbReference type="EMBL" id="GIH17667.1"/>
    </source>
</evidence>
<keyword evidence="4" id="KW-1185">Reference proteome</keyword>
<organism evidence="3 4">
    <name type="scientific">Rugosimonospora africana</name>
    <dbReference type="NCBI Taxonomy" id="556532"/>
    <lineage>
        <taxon>Bacteria</taxon>
        <taxon>Bacillati</taxon>
        <taxon>Actinomycetota</taxon>
        <taxon>Actinomycetes</taxon>
        <taxon>Micromonosporales</taxon>
        <taxon>Micromonosporaceae</taxon>
        <taxon>Rugosimonospora</taxon>
    </lineage>
</organism>
<gene>
    <name evidence="3" type="ORF">Raf01_58390</name>
</gene>
<accession>A0A8J3VSS3</accession>
<dbReference type="InterPro" id="IPR013538">
    <property type="entry name" value="ASHA1/2-like_C"/>
</dbReference>
<dbReference type="Gene3D" id="3.30.530.20">
    <property type="match status" value="1"/>
</dbReference>
<dbReference type="EMBL" id="BONZ01000056">
    <property type="protein sequence ID" value="GIH17667.1"/>
    <property type="molecule type" value="Genomic_DNA"/>
</dbReference>
<dbReference type="Pfam" id="PF08327">
    <property type="entry name" value="AHSA1"/>
    <property type="match status" value="1"/>
</dbReference>
<evidence type="ECO:0000313" key="4">
    <source>
        <dbReference type="Proteomes" id="UP000642748"/>
    </source>
</evidence>
<protein>
    <submittedName>
        <fullName evidence="3">ATPase</fullName>
    </submittedName>
</protein>
<dbReference type="InterPro" id="IPR023393">
    <property type="entry name" value="START-like_dom_sf"/>
</dbReference>
<dbReference type="AlphaFoldDB" id="A0A8J3VSS3"/>
<reference evidence="3" key="1">
    <citation type="submission" date="2021-01" db="EMBL/GenBank/DDBJ databases">
        <title>Whole genome shotgun sequence of Rugosimonospora africana NBRC 104875.</title>
        <authorList>
            <person name="Komaki H."/>
            <person name="Tamura T."/>
        </authorList>
    </citation>
    <scope>NUCLEOTIDE SEQUENCE</scope>
    <source>
        <strain evidence="3">NBRC 104875</strain>
    </source>
</reference>
<comment type="similarity">
    <text evidence="1">Belongs to the AHA1 family.</text>
</comment>
<evidence type="ECO:0000259" key="2">
    <source>
        <dbReference type="Pfam" id="PF08327"/>
    </source>
</evidence>
<evidence type="ECO:0000256" key="1">
    <source>
        <dbReference type="ARBA" id="ARBA00006817"/>
    </source>
</evidence>
<feature type="domain" description="Activator of Hsp90 ATPase homologue 1/2-like C-terminal" evidence="2">
    <location>
        <begin position="23"/>
        <end position="153"/>
    </location>
</feature>
<dbReference type="SUPFAM" id="SSF55961">
    <property type="entry name" value="Bet v1-like"/>
    <property type="match status" value="1"/>
</dbReference>
<comment type="caution">
    <text evidence="3">The sequence shown here is derived from an EMBL/GenBank/DDBJ whole genome shotgun (WGS) entry which is preliminary data.</text>
</comment>
<sequence>MGRTDIVALPGVPQILISRQFSARREVLFRAHTDPALLVRWLGPRGVRMTVDRLDVRDGGAWRYTQYDTDGNPHAFRGYYHGTPSPDGIVQTYEYENVPGHVFLNTITFDERDGTTVLRQNSVFQSVEDRDGYVESGMETGVEDSMARLDELVAQLTAAR</sequence>
<dbReference type="CDD" id="cd07826">
    <property type="entry name" value="SRPBCC_CalC_Aha1-like_9"/>
    <property type="match status" value="1"/>
</dbReference>